<feature type="region of interest" description="Disordered" evidence="1">
    <location>
        <begin position="81"/>
        <end position="100"/>
    </location>
</feature>
<dbReference type="Proteomes" id="UP000543598">
    <property type="component" value="Unassembled WGS sequence"/>
</dbReference>
<name>A0A7Y2M162_9MICO</name>
<evidence type="ECO:0000256" key="1">
    <source>
        <dbReference type="SAM" id="MobiDB-lite"/>
    </source>
</evidence>
<evidence type="ECO:0000313" key="2">
    <source>
        <dbReference type="EMBL" id="NNH03894.1"/>
    </source>
</evidence>
<accession>A0A7Y2M162</accession>
<dbReference type="AlphaFoldDB" id="A0A7Y2M162"/>
<protein>
    <submittedName>
        <fullName evidence="2">Uncharacterized protein</fullName>
    </submittedName>
</protein>
<proteinExistence type="predicted"/>
<dbReference type="EMBL" id="JABEMB010000010">
    <property type="protein sequence ID" value="NNH03894.1"/>
    <property type="molecule type" value="Genomic_DNA"/>
</dbReference>
<feature type="compositionally biased region" description="Pro residues" evidence="1">
    <location>
        <begin position="88"/>
        <end position="100"/>
    </location>
</feature>
<evidence type="ECO:0000313" key="3">
    <source>
        <dbReference type="Proteomes" id="UP000543598"/>
    </source>
</evidence>
<keyword evidence="3" id="KW-1185">Reference proteome</keyword>
<dbReference type="RefSeq" id="WP_167035585.1">
    <property type="nucleotide sequence ID" value="NZ_BAAANA010000002.1"/>
</dbReference>
<comment type="caution">
    <text evidence="2">The sequence shown here is derived from an EMBL/GenBank/DDBJ whole genome shotgun (WGS) entry which is preliminary data.</text>
</comment>
<gene>
    <name evidence="2" type="ORF">HLA99_08540</name>
</gene>
<reference evidence="2 3" key="1">
    <citation type="submission" date="2020-05" db="EMBL/GenBank/DDBJ databases">
        <title>MicrobeNet Type strains.</title>
        <authorList>
            <person name="Nicholson A.C."/>
        </authorList>
    </citation>
    <scope>NUCLEOTIDE SEQUENCE [LARGE SCALE GENOMIC DNA]</scope>
    <source>
        <strain evidence="2 3">JCM 14282</strain>
    </source>
</reference>
<organism evidence="2 3">
    <name type="scientific">Microbacterium ulmi</name>
    <dbReference type="NCBI Taxonomy" id="179095"/>
    <lineage>
        <taxon>Bacteria</taxon>
        <taxon>Bacillati</taxon>
        <taxon>Actinomycetota</taxon>
        <taxon>Actinomycetes</taxon>
        <taxon>Micrococcales</taxon>
        <taxon>Microbacteriaceae</taxon>
        <taxon>Microbacterium</taxon>
    </lineage>
</organism>
<sequence>MTTVLPEARIVERLQLIGLSQNSWRLCDRRAPHQDAASVLAYIERTADGYEVVWLQGGLGETRFSALADVLTEAAQRIAEVPREGPGRPVPIPHFPPPPV</sequence>